<evidence type="ECO:0000313" key="2">
    <source>
        <dbReference type="Proteomes" id="UP000017640"/>
    </source>
</evidence>
<dbReference type="Proteomes" id="UP000017640">
    <property type="component" value="Chromosome"/>
</dbReference>
<sequence>MISILSVGAIAAGTNAVLTQDTVTANEKTRALQGLSVGDAARLQSNPNNHSALSTKLYKTSASLGVSVLPAPASNTYNAIIRDGTAEYGYRFQTGIPSVTSVQDLKDAAPGIGEVCELPTSGSIGNSIDLTCELTNDTISITEPWQIKNLDADIKLEILLEGSDLELNENFEIYGKTVEILIEDMINSNLNFKGVFAAVADEKEAYVELESLENDSIQFNEGVIVSGEKAEMRAEDILNMDFSINGPLIVNGRDDAANLELDSLENETASITGPVYVKGEKAELRINESINTTFEFDNTIIVDGNEKKSYVEIKSIENERMDINGGILAAGRAAEIKIEDMTNVDLVFGDTVQFVSTTNPKKNVRFSINSFTNNRIDFAGSVIGHGQKAEILFNGFENATAKIQKELYLFADNNEAVLQIGELINDPFVFEEDTFIHGQPARYRFNNLENTEVEFKEHIYVAPNQLDAEAKGTNGELTIDGETEATDYQSPNACDDFGAVECADESSIRMAIDAAKTQLSQLSTIEANIDYAGLEGGNGANVIRH</sequence>
<dbReference type="STRING" id="1335757.SPICUR_00890"/>
<dbReference type="HOGENOM" id="CLU_499572_0_0_6"/>
<dbReference type="EMBL" id="CP005990">
    <property type="protein sequence ID" value="AGY91203.1"/>
    <property type="molecule type" value="Genomic_DNA"/>
</dbReference>
<protein>
    <submittedName>
        <fullName evidence="1">Uncharacterized protein</fullName>
    </submittedName>
</protein>
<reference evidence="1 2" key="1">
    <citation type="journal article" date="2013" name="BMC Genomics">
        <title>Genomes of "Spiribacter", a streamlined, successful halophilic bacterium.</title>
        <authorList>
            <person name="Lopez-Perez M."/>
            <person name="Ghai R."/>
            <person name="Leon M.J."/>
            <person name="Rodriguez-Olmos A."/>
            <person name="Copa-Patino J.L."/>
            <person name="Soliveri J."/>
            <person name="Sanchez-Porro C."/>
            <person name="Ventosa A."/>
            <person name="Rodriguez-Valera F."/>
        </authorList>
    </citation>
    <scope>NUCLEOTIDE SEQUENCE [LARGE SCALE GENOMIC DNA]</scope>
    <source>
        <strain evidence="1 2">UAH-SP71</strain>
    </source>
</reference>
<proteinExistence type="predicted"/>
<name>U5T4G5_9GAMM</name>
<evidence type="ECO:0000313" key="1">
    <source>
        <dbReference type="EMBL" id="AGY91203.1"/>
    </source>
</evidence>
<gene>
    <name evidence="1" type="ORF">SPICUR_00890</name>
</gene>
<dbReference type="KEGG" id="spiu:SPICUR_00890"/>
<dbReference type="AlphaFoldDB" id="U5T4G5"/>
<organism evidence="1 2">
    <name type="scientific">Spiribacter curvatus</name>
    <dbReference type="NCBI Taxonomy" id="1335757"/>
    <lineage>
        <taxon>Bacteria</taxon>
        <taxon>Pseudomonadati</taxon>
        <taxon>Pseudomonadota</taxon>
        <taxon>Gammaproteobacteria</taxon>
        <taxon>Chromatiales</taxon>
        <taxon>Ectothiorhodospiraceae</taxon>
        <taxon>Spiribacter</taxon>
    </lineage>
</organism>
<keyword evidence="2" id="KW-1185">Reference proteome</keyword>
<accession>U5T4G5</accession>